<dbReference type="GO" id="GO:0003677">
    <property type="term" value="F:DNA binding"/>
    <property type="evidence" value="ECO:0007669"/>
    <property type="project" value="InterPro"/>
</dbReference>
<evidence type="ECO:0000256" key="5">
    <source>
        <dbReference type="ARBA" id="ARBA00023242"/>
    </source>
</evidence>
<evidence type="ECO:0000256" key="2">
    <source>
        <dbReference type="ARBA" id="ARBA00009430"/>
    </source>
</evidence>
<evidence type="ECO:0000313" key="7">
    <source>
        <dbReference type="EMBL" id="CAG8569251.1"/>
    </source>
</evidence>
<evidence type="ECO:0000313" key="8">
    <source>
        <dbReference type="Proteomes" id="UP000789831"/>
    </source>
</evidence>
<name>A0A9N9G0M6_9GLOM</name>
<keyword evidence="5" id="KW-0539">Nucleus</keyword>
<comment type="similarity">
    <text evidence="2">Belongs to the eukaryotic RPA49/POLR1E RNA polymerase subunit family.</text>
</comment>
<keyword evidence="4" id="KW-0804">Transcription</keyword>
<evidence type="ECO:0000256" key="4">
    <source>
        <dbReference type="ARBA" id="ARBA00023163"/>
    </source>
</evidence>
<keyword evidence="8" id="KW-1185">Reference proteome</keyword>
<reference evidence="7" key="1">
    <citation type="submission" date="2021-06" db="EMBL/GenBank/DDBJ databases">
        <authorList>
            <person name="Kallberg Y."/>
            <person name="Tangrot J."/>
            <person name="Rosling A."/>
        </authorList>
    </citation>
    <scope>NUCLEOTIDE SEQUENCE</scope>
    <source>
        <strain evidence="7">MT106</strain>
    </source>
</reference>
<dbReference type="Pfam" id="PF06870">
    <property type="entry name" value="RNA_pol_I_A49"/>
    <property type="match status" value="2"/>
</dbReference>
<keyword evidence="3" id="KW-0240">DNA-directed RNA polymerase</keyword>
<feature type="region of interest" description="Disordered" evidence="6">
    <location>
        <begin position="1"/>
        <end position="45"/>
    </location>
</feature>
<evidence type="ECO:0000256" key="1">
    <source>
        <dbReference type="ARBA" id="ARBA00004604"/>
    </source>
</evidence>
<dbReference type="EMBL" id="CAJVPL010001398">
    <property type="protein sequence ID" value="CAG8569251.1"/>
    <property type="molecule type" value="Genomic_DNA"/>
</dbReference>
<evidence type="ECO:0000256" key="3">
    <source>
        <dbReference type="ARBA" id="ARBA00022478"/>
    </source>
</evidence>
<accession>A0A9N9G0M6</accession>
<dbReference type="InterPro" id="IPR009668">
    <property type="entry name" value="RNA_pol-assoc_fac_A49-like"/>
</dbReference>
<dbReference type="GO" id="GO:0005730">
    <property type="term" value="C:nucleolus"/>
    <property type="evidence" value="ECO:0007669"/>
    <property type="project" value="UniProtKB-SubCell"/>
</dbReference>
<dbReference type="PANTHER" id="PTHR14440">
    <property type="entry name" value="DNA-DIRECTED RNA POLYMERASE I SUBUNIT RPA49"/>
    <property type="match status" value="1"/>
</dbReference>
<comment type="caution">
    <text evidence="7">The sequence shown here is derived from an EMBL/GenBank/DDBJ whole genome shotgun (WGS) entry which is preliminary data.</text>
</comment>
<feature type="compositionally biased region" description="Low complexity" evidence="6">
    <location>
        <begin position="7"/>
        <end position="20"/>
    </location>
</feature>
<dbReference type="Proteomes" id="UP000789831">
    <property type="component" value="Unassembled WGS sequence"/>
</dbReference>
<sequence>MSDSESDVSSVISSDTSGDSEPSEDSEQTYINNTNGSKGKKRQLEEEVTLSVDMSEDNDGPALAWFPGVIPPEETEYKLYVRSEAKDAKLMKQKILFGETNYVELNGVNYSELKDMKDMYGYLVGVYDKETSTVTLKEIPVFNFSVVVKKRKLMKKPESSVKKSYAEARADLGRTFGNKKLIQRINDAEKNAVYADMVEASTRDSIIQTVEDKLQMLPSTEQVNSDIDANRNIPPYNAQATEPANVYKLEDIVPTNELNMVPIKQILDATTSEEALQLFPFKNSKYITSHLLKYWNFKFDQQTRRKIQILVYISYLMCFSSHQKTIERRGEVAKSLNSPPRKMTPVLQNKLYSYAFVLCLILDEYVLDPTNLANDLCVAKQRINDIFKSLGCRVDKLTKEERETAGFTAVEARSMKRARLQAPPVFPVKKQKK</sequence>
<dbReference type="AlphaFoldDB" id="A0A9N9G0M6"/>
<dbReference type="GO" id="GO:0000428">
    <property type="term" value="C:DNA-directed RNA polymerase complex"/>
    <property type="evidence" value="ECO:0007669"/>
    <property type="project" value="UniProtKB-KW"/>
</dbReference>
<organism evidence="7 8">
    <name type="scientific">Ambispora gerdemannii</name>
    <dbReference type="NCBI Taxonomy" id="144530"/>
    <lineage>
        <taxon>Eukaryota</taxon>
        <taxon>Fungi</taxon>
        <taxon>Fungi incertae sedis</taxon>
        <taxon>Mucoromycota</taxon>
        <taxon>Glomeromycotina</taxon>
        <taxon>Glomeromycetes</taxon>
        <taxon>Archaeosporales</taxon>
        <taxon>Ambisporaceae</taxon>
        <taxon>Ambispora</taxon>
    </lineage>
</organism>
<feature type="compositionally biased region" description="Polar residues" evidence="6">
    <location>
        <begin position="28"/>
        <end position="37"/>
    </location>
</feature>
<protein>
    <submittedName>
        <fullName evidence="7">5774_t:CDS:1</fullName>
    </submittedName>
</protein>
<proteinExistence type="inferred from homology"/>
<evidence type="ECO:0000256" key="6">
    <source>
        <dbReference type="SAM" id="MobiDB-lite"/>
    </source>
</evidence>
<gene>
    <name evidence="7" type="ORF">AGERDE_LOCUS7554</name>
</gene>
<dbReference type="OrthoDB" id="532500at2759"/>
<comment type="subcellular location">
    <subcellularLocation>
        <location evidence="1">Nucleus</location>
        <location evidence="1">Nucleolus</location>
    </subcellularLocation>
</comment>
<dbReference type="GO" id="GO:0006351">
    <property type="term" value="P:DNA-templated transcription"/>
    <property type="evidence" value="ECO:0007669"/>
    <property type="project" value="InterPro"/>
</dbReference>